<feature type="transmembrane region" description="Helical" evidence="1">
    <location>
        <begin position="283"/>
        <end position="300"/>
    </location>
</feature>
<feature type="transmembrane region" description="Helical" evidence="1">
    <location>
        <begin position="62"/>
        <end position="80"/>
    </location>
</feature>
<keyword evidence="3" id="KW-1185">Reference proteome</keyword>
<protein>
    <recommendedName>
        <fullName evidence="4">Beta-carotene 15,15'-monooxygenase</fullName>
    </recommendedName>
</protein>
<dbReference type="STRING" id="407022.SAMN05661044_02973"/>
<organism evidence="2 3">
    <name type="scientific">Olivibacter domesticus</name>
    <name type="common">Pseudosphingobacterium domesticum</name>
    <dbReference type="NCBI Taxonomy" id="407022"/>
    <lineage>
        <taxon>Bacteria</taxon>
        <taxon>Pseudomonadati</taxon>
        <taxon>Bacteroidota</taxon>
        <taxon>Sphingobacteriia</taxon>
        <taxon>Sphingobacteriales</taxon>
        <taxon>Sphingobacteriaceae</taxon>
        <taxon>Olivibacter</taxon>
    </lineage>
</organism>
<feature type="transmembrane region" description="Helical" evidence="1">
    <location>
        <begin position="179"/>
        <end position="199"/>
    </location>
</feature>
<feature type="transmembrane region" description="Helical" evidence="1">
    <location>
        <begin position="101"/>
        <end position="124"/>
    </location>
</feature>
<feature type="transmembrane region" description="Helical" evidence="1">
    <location>
        <begin position="228"/>
        <end position="246"/>
    </location>
</feature>
<gene>
    <name evidence="2" type="ORF">SAMN05661044_02973</name>
</gene>
<keyword evidence="1" id="KW-0812">Transmembrane</keyword>
<proteinExistence type="predicted"/>
<reference evidence="3" key="1">
    <citation type="submission" date="2016-10" db="EMBL/GenBank/DDBJ databases">
        <authorList>
            <person name="Varghese N."/>
            <person name="Submissions S."/>
        </authorList>
    </citation>
    <scope>NUCLEOTIDE SEQUENCE [LARGE SCALE GENOMIC DNA]</scope>
    <source>
        <strain evidence="3">DSM 18733</strain>
    </source>
</reference>
<dbReference type="Proteomes" id="UP000199421">
    <property type="component" value="Unassembled WGS sequence"/>
</dbReference>
<sequence length="326" mass="38198">MINLFRRFTPANLAFLIAIALILCIGAFIHLPNAFHPILFEPAITSFLGNFESVTLTPQSNVLITLFLTVTQALVLNRIVDNHNLLGRPTFLPALMYVTTASLLLPFLALTPTLLCNFFLIWMIDKLLKTYHRKEVKSTLFDLGMLVAVGTLFYFPFIIMFPLLWIALIIFRPFDWREWISGLLGFATIYFILGVIYLWNNKLNEFYAIWTPLTKPFPTSFNIDIYDYWVLLPLALVLALFLNTLRENFYKSVVHVRKSFQLLFFMFIFGIISFYLKTDTPEFHFLMCAPPISIYMAYYFNFARIRWFYESVYALLLIAILYFQLF</sequence>
<feature type="transmembrane region" description="Helical" evidence="1">
    <location>
        <begin position="307"/>
        <end position="325"/>
    </location>
</feature>
<keyword evidence="1" id="KW-0472">Membrane</keyword>
<evidence type="ECO:0000256" key="1">
    <source>
        <dbReference type="SAM" id="Phobius"/>
    </source>
</evidence>
<feature type="transmembrane region" description="Helical" evidence="1">
    <location>
        <begin position="12"/>
        <end position="31"/>
    </location>
</feature>
<dbReference type="Pfam" id="PF19992">
    <property type="entry name" value="DUF6427"/>
    <property type="match status" value="1"/>
</dbReference>
<dbReference type="EMBL" id="FOAF01000003">
    <property type="protein sequence ID" value="SEL64598.1"/>
    <property type="molecule type" value="Genomic_DNA"/>
</dbReference>
<accession>A0A1H7RWZ3</accession>
<dbReference type="OrthoDB" id="1115611at2"/>
<evidence type="ECO:0008006" key="4">
    <source>
        <dbReference type="Google" id="ProtNLM"/>
    </source>
</evidence>
<dbReference type="AlphaFoldDB" id="A0A1H7RWZ3"/>
<dbReference type="RefSeq" id="WP_093325986.1">
    <property type="nucleotide sequence ID" value="NZ_FOAF01000003.1"/>
</dbReference>
<evidence type="ECO:0000313" key="2">
    <source>
        <dbReference type="EMBL" id="SEL64598.1"/>
    </source>
</evidence>
<keyword evidence="1" id="KW-1133">Transmembrane helix</keyword>
<dbReference type="InterPro" id="IPR045625">
    <property type="entry name" value="DUF6427"/>
</dbReference>
<feature type="transmembrane region" description="Helical" evidence="1">
    <location>
        <begin position="144"/>
        <end position="167"/>
    </location>
</feature>
<name>A0A1H7RWZ3_OLID1</name>
<evidence type="ECO:0000313" key="3">
    <source>
        <dbReference type="Proteomes" id="UP000199421"/>
    </source>
</evidence>
<feature type="transmembrane region" description="Helical" evidence="1">
    <location>
        <begin position="258"/>
        <end position="277"/>
    </location>
</feature>